<dbReference type="Pfam" id="PF01323">
    <property type="entry name" value="DSBA"/>
    <property type="match status" value="1"/>
</dbReference>
<dbReference type="InterPro" id="IPR036249">
    <property type="entry name" value="Thioredoxin-like_sf"/>
</dbReference>
<comment type="similarity">
    <text evidence="1">Belongs to the GST superfamily. NadH family.</text>
</comment>
<dbReference type="EC" id="5.99.1.4" evidence="1"/>
<organism evidence="3 4">
    <name type="scientific">Parasphingorhabdus cellanae</name>
    <dbReference type="NCBI Taxonomy" id="2806553"/>
    <lineage>
        <taxon>Bacteria</taxon>
        <taxon>Pseudomonadati</taxon>
        <taxon>Pseudomonadota</taxon>
        <taxon>Alphaproteobacteria</taxon>
        <taxon>Sphingomonadales</taxon>
        <taxon>Sphingomonadaceae</taxon>
        <taxon>Parasphingorhabdus</taxon>
    </lineage>
</organism>
<dbReference type="SUPFAM" id="SSF52833">
    <property type="entry name" value="Thioredoxin-like"/>
    <property type="match status" value="1"/>
</dbReference>
<protein>
    <recommendedName>
        <fullName evidence="1">2-hydroxychromene-2-carboxylate isomerase</fullName>
        <ecNumber evidence="1">5.99.1.4</ecNumber>
    </recommendedName>
</protein>
<dbReference type="InterPro" id="IPR014440">
    <property type="entry name" value="HCCAis_GSTk"/>
</dbReference>
<dbReference type="PANTHER" id="PTHR42943">
    <property type="entry name" value="GLUTATHIONE S-TRANSFERASE KAPPA"/>
    <property type="match status" value="1"/>
</dbReference>
<dbReference type="GO" id="GO:0016853">
    <property type="term" value="F:isomerase activity"/>
    <property type="evidence" value="ECO:0007669"/>
    <property type="project" value="UniProtKB-KW"/>
</dbReference>
<sequence>MTVSVDFYFDLSSPWTCLAFHNIQPIIADTGAKIIWKPFLVGGVFNAVNQSVYAARENPDNPKFVHSFRVMKDWAALAGIPMNFPSEHHPVKSVHAMRACCALEEDQTALHKFATAAFNAYYTDQRNLDDPAVLAAIANEIGMDGEALVARTQEQAVKDRLRANTEEAIARGAYGSPSIFVPFGDGERMYFGNDQLPLVNRAIKLQQNRT</sequence>
<dbReference type="InterPro" id="IPR051924">
    <property type="entry name" value="GST_Kappa/NadH"/>
</dbReference>
<dbReference type="InterPro" id="IPR001853">
    <property type="entry name" value="DSBA-like_thioredoxin_dom"/>
</dbReference>
<dbReference type="Gene3D" id="3.40.30.10">
    <property type="entry name" value="Glutaredoxin"/>
    <property type="match status" value="1"/>
</dbReference>
<reference evidence="3 4" key="1">
    <citation type="submission" date="2021-03" db="EMBL/GenBank/DDBJ databases">
        <title>Complete genome of Parasphingorhabdus_sp.JHSY0214.</title>
        <authorList>
            <person name="Yoo J.H."/>
            <person name="Bae J.W."/>
        </authorList>
    </citation>
    <scope>NUCLEOTIDE SEQUENCE [LARGE SCALE GENOMIC DNA]</scope>
    <source>
        <strain evidence="3 4">JHSY0214</strain>
    </source>
</reference>
<dbReference type="Proteomes" id="UP000663923">
    <property type="component" value="Chromosome"/>
</dbReference>
<evidence type="ECO:0000313" key="3">
    <source>
        <dbReference type="EMBL" id="QTD55767.1"/>
    </source>
</evidence>
<gene>
    <name evidence="3" type="ORF">J4G78_16500</name>
</gene>
<evidence type="ECO:0000256" key="1">
    <source>
        <dbReference type="PIRNR" id="PIRNR006386"/>
    </source>
</evidence>
<proteinExistence type="inferred from homology"/>
<evidence type="ECO:0000313" key="4">
    <source>
        <dbReference type="Proteomes" id="UP000663923"/>
    </source>
</evidence>
<dbReference type="PIRSF" id="PIRSF006386">
    <property type="entry name" value="HCCAis_GSTk"/>
    <property type="match status" value="1"/>
</dbReference>
<comment type="catalytic activity">
    <reaction evidence="1">
        <text>2-hydroxychromene-2-carboxylate = (3E)-4-(2-hydroxyphenyl)-2-oxobut-3-enoate</text>
        <dbReference type="Rhea" id="RHEA:27401"/>
        <dbReference type="ChEBI" id="CHEBI:59350"/>
        <dbReference type="ChEBI" id="CHEBI:59353"/>
        <dbReference type="EC" id="5.99.1.4"/>
    </reaction>
</comment>
<name>A0ABX7T6M6_9SPHN</name>
<feature type="domain" description="DSBA-like thioredoxin" evidence="2">
    <location>
        <begin position="5"/>
        <end position="203"/>
    </location>
</feature>
<evidence type="ECO:0000259" key="2">
    <source>
        <dbReference type="Pfam" id="PF01323"/>
    </source>
</evidence>
<dbReference type="EMBL" id="CP071794">
    <property type="protein sequence ID" value="QTD55767.1"/>
    <property type="molecule type" value="Genomic_DNA"/>
</dbReference>
<dbReference type="InterPro" id="IPR044087">
    <property type="entry name" value="NahD-like"/>
</dbReference>
<dbReference type="CDD" id="cd03022">
    <property type="entry name" value="DsbA_HCCA_Iso"/>
    <property type="match status" value="1"/>
</dbReference>
<dbReference type="PANTHER" id="PTHR42943:SF2">
    <property type="entry name" value="GLUTATHIONE S-TRANSFERASE KAPPA 1"/>
    <property type="match status" value="1"/>
</dbReference>
<accession>A0ABX7T6M6</accession>
<keyword evidence="1 3" id="KW-0413">Isomerase</keyword>
<keyword evidence="4" id="KW-1185">Reference proteome</keyword>
<dbReference type="RefSeq" id="WP_207987591.1">
    <property type="nucleotide sequence ID" value="NZ_CP071794.1"/>
</dbReference>